<dbReference type="AlphaFoldDB" id="A0A433QIY9"/>
<protein>
    <submittedName>
        <fullName evidence="2">Carboxymethylenebutenolidase</fullName>
    </submittedName>
</protein>
<name>A0A433QIY9_9FUNG</name>
<dbReference type="InterPro" id="IPR029058">
    <property type="entry name" value="AB_hydrolase_fold"/>
</dbReference>
<dbReference type="SUPFAM" id="SSF54427">
    <property type="entry name" value="NTF2-like"/>
    <property type="match status" value="1"/>
</dbReference>
<feature type="domain" description="Dienelactone hydrolase" evidence="1">
    <location>
        <begin position="71"/>
        <end position="239"/>
    </location>
</feature>
<dbReference type="EMBL" id="RBNJ01004727">
    <property type="protein sequence ID" value="RUS29763.1"/>
    <property type="molecule type" value="Genomic_DNA"/>
</dbReference>
<dbReference type="InterPro" id="IPR032710">
    <property type="entry name" value="NTF2-like_dom_sf"/>
</dbReference>
<gene>
    <name evidence="2" type="ORF">BC938DRAFT_480273</name>
</gene>
<dbReference type="GO" id="GO:0016787">
    <property type="term" value="F:hydrolase activity"/>
    <property type="evidence" value="ECO:0007669"/>
    <property type="project" value="InterPro"/>
</dbReference>
<reference evidence="2 3" key="1">
    <citation type="journal article" date="2018" name="New Phytol.">
        <title>Phylogenomics of Endogonaceae and evolution of mycorrhizas within Mucoromycota.</title>
        <authorList>
            <person name="Chang Y."/>
            <person name="Desiro A."/>
            <person name="Na H."/>
            <person name="Sandor L."/>
            <person name="Lipzen A."/>
            <person name="Clum A."/>
            <person name="Barry K."/>
            <person name="Grigoriev I.V."/>
            <person name="Martin F.M."/>
            <person name="Stajich J.E."/>
            <person name="Smith M.E."/>
            <person name="Bonito G."/>
            <person name="Spatafora J.W."/>
        </authorList>
    </citation>
    <scope>NUCLEOTIDE SEQUENCE [LARGE SCALE GENOMIC DNA]</scope>
    <source>
        <strain evidence="2 3">AD002</strain>
    </source>
</reference>
<evidence type="ECO:0000313" key="3">
    <source>
        <dbReference type="Proteomes" id="UP000274822"/>
    </source>
</evidence>
<organism evidence="2 3">
    <name type="scientific">Jimgerdemannia flammicorona</name>
    <dbReference type="NCBI Taxonomy" id="994334"/>
    <lineage>
        <taxon>Eukaryota</taxon>
        <taxon>Fungi</taxon>
        <taxon>Fungi incertae sedis</taxon>
        <taxon>Mucoromycota</taxon>
        <taxon>Mucoromycotina</taxon>
        <taxon>Endogonomycetes</taxon>
        <taxon>Endogonales</taxon>
        <taxon>Endogonaceae</taxon>
        <taxon>Jimgerdemannia</taxon>
    </lineage>
</organism>
<dbReference type="PANTHER" id="PTHR38436:SF3">
    <property type="entry name" value="CARBOXYMETHYLENEBUTENOLIDASE-RELATED"/>
    <property type="match status" value="1"/>
</dbReference>
<evidence type="ECO:0000259" key="1">
    <source>
        <dbReference type="Pfam" id="PF01738"/>
    </source>
</evidence>
<dbReference type="Proteomes" id="UP000274822">
    <property type="component" value="Unassembled WGS sequence"/>
</dbReference>
<dbReference type="PANTHER" id="PTHR38436">
    <property type="entry name" value="POLYKETIDE CYCLASE SNOAL-LIKE DOMAIN"/>
    <property type="match status" value="1"/>
</dbReference>
<dbReference type="GO" id="GO:0030638">
    <property type="term" value="P:polyketide metabolic process"/>
    <property type="evidence" value="ECO:0007669"/>
    <property type="project" value="InterPro"/>
</dbReference>
<dbReference type="Pfam" id="PF01738">
    <property type="entry name" value="DLH"/>
    <property type="match status" value="1"/>
</dbReference>
<dbReference type="SUPFAM" id="SSF53474">
    <property type="entry name" value="alpha/beta-Hydrolases"/>
    <property type="match status" value="1"/>
</dbReference>
<keyword evidence="3" id="KW-1185">Reference proteome</keyword>
<dbReference type="Gene3D" id="3.40.50.1820">
    <property type="entry name" value="alpha/beta hydrolase"/>
    <property type="match status" value="1"/>
</dbReference>
<comment type="caution">
    <text evidence="2">The sequence shown here is derived from an EMBL/GenBank/DDBJ whole genome shotgun (WGS) entry which is preliminary data.</text>
</comment>
<proteinExistence type="predicted"/>
<dbReference type="InterPro" id="IPR002925">
    <property type="entry name" value="Dienelactn_hydro"/>
</dbReference>
<sequence length="423" mass="46912">MMCVVGGLAWFFISKRRRNIVEIPISMERITLNFDDGSSVSAIVALPGSEGRSAPSLLLLHDVDHDSFPEWLAQNYAEEGYVVLAANLITKADRDSHDASLDPTKYAKRVRVAFDALKRRPEATNMGLIGYGRASLLALLAVNDPTMGIKCGVVYTPNQSHLVDVLLPKVPFVFHLSSKADTLTSALIADRVTANHDPAIELYSYPNTSDGFFVPATDEYDKSATLMAYSRTLAVLRKVLGPYFNLSAIWDQHTKYEFEVRDVPATMATMVKQPYVNHIPTMTGGVGHDQLARFYAYHFVHANPPDTRLIPVSRTIGTDRVVDEMLFCFTHTQEIDWMLPGVSPTGKYVEIPLVAIVNVRGDKLYHEHIYWDQASVLVQIGKLDPTGLPVAGIATAKKLLDPSLPSNELMANWKTSEDKPIPK</sequence>
<dbReference type="Gene3D" id="3.10.450.50">
    <property type="match status" value="1"/>
</dbReference>
<accession>A0A433QIY9</accession>
<dbReference type="InterPro" id="IPR009959">
    <property type="entry name" value="Cyclase_SnoaL-like"/>
</dbReference>
<evidence type="ECO:0000313" key="2">
    <source>
        <dbReference type="EMBL" id="RUS29763.1"/>
    </source>
</evidence>